<feature type="transmembrane region" description="Helical" evidence="7">
    <location>
        <begin position="268"/>
        <end position="288"/>
    </location>
</feature>
<keyword evidence="9" id="KW-1185">Reference proteome</keyword>
<dbReference type="Proteomes" id="UP000242999">
    <property type="component" value="Unassembled WGS sequence"/>
</dbReference>
<keyword evidence="6 7" id="KW-0472">Membrane</keyword>
<dbReference type="AlphaFoldDB" id="A0A1H6QD88"/>
<reference evidence="9" key="1">
    <citation type="submission" date="2016-10" db="EMBL/GenBank/DDBJ databases">
        <authorList>
            <person name="Varghese N."/>
            <person name="Submissions S."/>
        </authorList>
    </citation>
    <scope>NUCLEOTIDE SEQUENCE [LARGE SCALE GENOMIC DNA]</scope>
    <source>
        <strain evidence="9">DSM 7165</strain>
    </source>
</reference>
<organism evidence="8 9">
    <name type="scientific">Allopseudospirillum japonicum</name>
    <dbReference type="NCBI Taxonomy" id="64971"/>
    <lineage>
        <taxon>Bacteria</taxon>
        <taxon>Pseudomonadati</taxon>
        <taxon>Pseudomonadota</taxon>
        <taxon>Gammaproteobacteria</taxon>
        <taxon>Oceanospirillales</taxon>
        <taxon>Oceanospirillaceae</taxon>
        <taxon>Allopseudospirillum</taxon>
    </lineage>
</organism>
<feature type="transmembrane region" description="Helical" evidence="7">
    <location>
        <begin position="114"/>
        <end position="134"/>
    </location>
</feature>
<feature type="transmembrane region" description="Helical" evidence="7">
    <location>
        <begin position="323"/>
        <end position="347"/>
    </location>
</feature>
<dbReference type="GO" id="GO:0015109">
    <property type="term" value="F:chromate transmembrane transporter activity"/>
    <property type="evidence" value="ECO:0007669"/>
    <property type="project" value="InterPro"/>
</dbReference>
<feature type="transmembrane region" description="Helical" evidence="7">
    <location>
        <begin position="80"/>
        <end position="102"/>
    </location>
</feature>
<dbReference type="NCBIfam" id="TIGR00937">
    <property type="entry name" value="2A51"/>
    <property type="match status" value="1"/>
</dbReference>
<dbReference type="Pfam" id="PF02417">
    <property type="entry name" value="Chromate_transp"/>
    <property type="match status" value="2"/>
</dbReference>
<accession>A0A1H6QD88</accession>
<dbReference type="PANTHER" id="PTHR33567:SF3">
    <property type="entry name" value="CHROMATE ION TRANSPORTER (EUROFUNG)"/>
    <property type="match status" value="1"/>
</dbReference>
<feature type="transmembrane region" description="Helical" evidence="7">
    <location>
        <begin position="359"/>
        <end position="390"/>
    </location>
</feature>
<dbReference type="GO" id="GO:0005886">
    <property type="term" value="C:plasma membrane"/>
    <property type="evidence" value="ECO:0007669"/>
    <property type="project" value="UniProtKB-SubCell"/>
</dbReference>
<keyword evidence="3" id="KW-1003">Cell membrane</keyword>
<dbReference type="PIRSF" id="PIRSF004810">
    <property type="entry name" value="ChrA"/>
    <property type="match status" value="1"/>
</dbReference>
<proteinExistence type="inferred from homology"/>
<evidence type="ECO:0000313" key="8">
    <source>
        <dbReference type="EMBL" id="SEI39836.1"/>
    </source>
</evidence>
<evidence type="ECO:0000256" key="7">
    <source>
        <dbReference type="SAM" id="Phobius"/>
    </source>
</evidence>
<dbReference type="EMBL" id="FNYH01000001">
    <property type="protein sequence ID" value="SEI39836.1"/>
    <property type="molecule type" value="Genomic_DNA"/>
</dbReference>
<keyword evidence="5 7" id="KW-1133">Transmembrane helix</keyword>
<dbReference type="RefSeq" id="WP_093308151.1">
    <property type="nucleotide sequence ID" value="NZ_FNYH01000001.1"/>
</dbReference>
<feature type="transmembrane region" description="Helical" evidence="7">
    <location>
        <begin position="295"/>
        <end position="317"/>
    </location>
</feature>
<evidence type="ECO:0000256" key="1">
    <source>
        <dbReference type="ARBA" id="ARBA00004651"/>
    </source>
</evidence>
<feature type="transmembrane region" description="Helical" evidence="7">
    <location>
        <begin position="146"/>
        <end position="176"/>
    </location>
</feature>
<dbReference type="OrthoDB" id="8969999at2"/>
<feature type="transmembrane region" description="Helical" evidence="7">
    <location>
        <begin position="196"/>
        <end position="215"/>
    </location>
</feature>
<feature type="transmembrane region" description="Helical" evidence="7">
    <location>
        <begin position="227"/>
        <end position="248"/>
    </location>
</feature>
<protein>
    <submittedName>
        <fullName evidence="8">Chromate transporter</fullName>
    </submittedName>
</protein>
<dbReference type="InterPro" id="IPR014047">
    <property type="entry name" value="Chr_Tranpt_l_chain"/>
</dbReference>
<name>A0A1H6QD88_9GAMM</name>
<evidence type="ECO:0000256" key="6">
    <source>
        <dbReference type="ARBA" id="ARBA00023136"/>
    </source>
</evidence>
<comment type="subcellular location">
    <subcellularLocation>
        <location evidence="1">Cell membrane</location>
        <topology evidence="1">Multi-pass membrane protein</topology>
    </subcellularLocation>
</comment>
<evidence type="ECO:0000256" key="2">
    <source>
        <dbReference type="ARBA" id="ARBA00005262"/>
    </source>
</evidence>
<comment type="similarity">
    <text evidence="2">Belongs to the chromate ion transporter (CHR) (TC 2.A.51) family.</text>
</comment>
<dbReference type="PANTHER" id="PTHR33567">
    <property type="entry name" value="CHROMATE ION TRANSPORTER (EUROFUNG)"/>
    <property type="match status" value="1"/>
</dbReference>
<dbReference type="InterPro" id="IPR003370">
    <property type="entry name" value="Chromate_transpt"/>
</dbReference>
<evidence type="ECO:0000256" key="5">
    <source>
        <dbReference type="ARBA" id="ARBA00022989"/>
    </source>
</evidence>
<sequence length="391" mass="42826">MQAREQSPNLIQLAWIFLRLGCTSFGGPAAHLGYFRAEFVQKRVWLTEEAYANLVALCQFLPGPTSSQVGFALGLQQKGLIGALIAWVGFTAPSALLMYALATEILADSATYQGVVAGLHLVAFAVVAQAVWAMARQFCLDRPRRWMLLVTTLTLWLIQIHPLILLAGMGLWGIWIYQEHQETKKSTRLALHIPKLGAQLALGLFFCLLLALPWLTQTFAVQELQIFNAFYYAGTWVFGGGHVVLPMLESQVVETGWISEQTFLTGYAGAQAMPGPLFSFAAFVGTHLQGIQGGFIALFAIFLPSFLLLYGILPYWQILQKNALVQAALMGINVGVVGILLAALYDPIFTHAINTSRELALGVIFFLLLHFNQISPLSLVILGAGIGYLVL</sequence>
<dbReference type="STRING" id="64971.SAMN05421831_101272"/>
<gene>
    <name evidence="8" type="ORF">SAMN05421831_101272</name>
</gene>
<feature type="transmembrane region" description="Helical" evidence="7">
    <location>
        <begin position="50"/>
        <end position="73"/>
    </location>
</feature>
<evidence type="ECO:0000313" key="9">
    <source>
        <dbReference type="Proteomes" id="UP000242999"/>
    </source>
</evidence>
<evidence type="ECO:0000256" key="4">
    <source>
        <dbReference type="ARBA" id="ARBA00022692"/>
    </source>
</evidence>
<keyword evidence="4 7" id="KW-0812">Transmembrane</keyword>
<evidence type="ECO:0000256" key="3">
    <source>
        <dbReference type="ARBA" id="ARBA00022475"/>
    </source>
</evidence>